<evidence type="ECO:0000256" key="6">
    <source>
        <dbReference type="ARBA" id="ARBA00022918"/>
    </source>
</evidence>
<keyword evidence="4" id="KW-0255">Endonuclease</keyword>
<organism evidence="12 13">
    <name type="scientific">Mytilus edulis</name>
    <name type="common">Blue mussel</name>
    <dbReference type="NCBI Taxonomy" id="6550"/>
    <lineage>
        <taxon>Eukaryota</taxon>
        <taxon>Metazoa</taxon>
        <taxon>Spiralia</taxon>
        <taxon>Lophotrochozoa</taxon>
        <taxon>Mollusca</taxon>
        <taxon>Bivalvia</taxon>
        <taxon>Autobranchia</taxon>
        <taxon>Pteriomorphia</taxon>
        <taxon>Mytilida</taxon>
        <taxon>Mytiloidea</taxon>
        <taxon>Mytilidae</taxon>
        <taxon>Mytilinae</taxon>
        <taxon>Mytilus</taxon>
    </lineage>
</organism>
<feature type="compositionally biased region" description="Basic and acidic residues" evidence="9">
    <location>
        <begin position="111"/>
        <end position="122"/>
    </location>
</feature>
<evidence type="ECO:0000256" key="9">
    <source>
        <dbReference type="SAM" id="MobiDB-lite"/>
    </source>
</evidence>
<dbReference type="Proteomes" id="UP000683360">
    <property type="component" value="Unassembled WGS sequence"/>
</dbReference>
<dbReference type="CDD" id="cd09275">
    <property type="entry name" value="RNase_HI_RT_DIRS1"/>
    <property type="match status" value="1"/>
</dbReference>
<dbReference type="PROSITE" id="PS50878">
    <property type="entry name" value="RT_POL"/>
    <property type="match status" value="1"/>
</dbReference>
<dbReference type="SUPFAM" id="SSF56672">
    <property type="entry name" value="DNA/RNA polymerases"/>
    <property type="match status" value="1"/>
</dbReference>
<dbReference type="InterPro" id="IPR043128">
    <property type="entry name" value="Rev_trsase/Diguanyl_cyclase"/>
</dbReference>
<dbReference type="GO" id="GO:0015074">
    <property type="term" value="P:DNA integration"/>
    <property type="evidence" value="ECO:0007669"/>
    <property type="project" value="InterPro"/>
</dbReference>
<dbReference type="OrthoDB" id="7701645at2759"/>
<dbReference type="InterPro" id="IPR002104">
    <property type="entry name" value="Integrase_catalytic"/>
</dbReference>
<dbReference type="GO" id="GO:0004519">
    <property type="term" value="F:endonuclease activity"/>
    <property type="evidence" value="ECO:0007669"/>
    <property type="project" value="UniProtKB-KW"/>
</dbReference>
<dbReference type="GO" id="GO:0003964">
    <property type="term" value="F:RNA-directed DNA polymerase activity"/>
    <property type="evidence" value="ECO:0007669"/>
    <property type="project" value="UniProtKB-KW"/>
</dbReference>
<dbReference type="GO" id="GO:0016787">
    <property type="term" value="F:hydrolase activity"/>
    <property type="evidence" value="ECO:0007669"/>
    <property type="project" value="UniProtKB-KW"/>
</dbReference>
<proteinExistence type="predicted"/>
<evidence type="ECO:0008006" key="14">
    <source>
        <dbReference type="Google" id="ProtNLM"/>
    </source>
</evidence>
<evidence type="ECO:0000259" key="11">
    <source>
        <dbReference type="PROSITE" id="PS51898"/>
    </source>
</evidence>
<comment type="caution">
    <text evidence="12">The sequence shown here is derived from an EMBL/GenBank/DDBJ whole genome shotgun (WGS) entry which is preliminary data.</text>
</comment>
<keyword evidence="1" id="KW-0808">Transferase</keyword>
<dbReference type="InterPro" id="IPR013762">
    <property type="entry name" value="Integrase-like_cat_sf"/>
</dbReference>
<evidence type="ECO:0000256" key="3">
    <source>
        <dbReference type="ARBA" id="ARBA00022722"/>
    </source>
</evidence>
<evidence type="ECO:0000256" key="1">
    <source>
        <dbReference type="ARBA" id="ARBA00022679"/>
    </source>
</evidence>
<dbReference type="SUPFAM" id="SSF56349">
    <property type="entry name" value="DNA breaking-rejoining enzymes"/>
    <property type="match status" value="1"/>
</dbReference>
<feature type="region of interest" description="Disordered" evidence="9">
    <location>
        <begin position="1"/>
        <end position="122"/>
    </location>
</feature>
<name>A0A8S3VCT6_MYTED</name>
<dbReference type="InterPro" id="IPR010998">
    <property type="entry name" value="Integrase_recombinase_N"/>
</dbReference>
<dbReference type="PANTHER" id="PTHR33050:SF7">
    <property type="entry name" value="RIBONUCLEASE H"/>
    <property type="match status" value="1"/>
</dbReference>
<dbReference type="InterPro" id="IPR041373">
    <property type="entry name" value="RT_RNaseH"/>
</dbReference>
<accession>A0A8S3VCT6</accession>
<sequence length="1242" mass="142180">MSRQSRKLPEGGGANIKFKAKGKKPAKVNSNETQNPGPSTSAKVDNHDAIMSMFVSIQEGQKRQSDDIRSLKDRVQDIEEYDEGNNYDDNYDEGEENPHDDGENVDNESEPPAKKLNKDDNRFSSMSKRCQVQELCDVKIDEVLANNVNELFRNGMNEEQYSELTKDENNARPENCEGLSIVRINQLMWNVISPGAQSADKKLQFLERTIVKAATILTKTVNKMAIDENNNANGNSGSGEYIDKCNDVLALLGHANRQLNMTRRDFLKPEMMAEYVPLCSHSVPYTNNLFGDDVSKVAKDIEDCSKVGNKLKFGNGRAGVLKKVSNEWEKITSDKFILDIVSHCHIEFIDNVEPKQDIFNVKSVFNSKESDIVSNEIQKLLAIDVIKEVQSMKDQFLSPIFLRPKKNGEYRMILNLKKLNEYIEYHHFKMDTFESAIKLVTSKSFMASIDLRHAYYSVPIAEEHQKFLRFYWNGKLFQYTCLPNGISSAPRIFTKLLKPVYSSLRVLGHVNVGYIDDSLLLGETIEECNKNVNDTIELMSKLGFVIHEDKSVFQPSKQIIFLGNIIDSENMIITLTADKKQNLVKECKWLLQRNLAKIRDVAKVIGLIVSSFSAVEFGKLFYRNLEKEKIIALKNSKGDFEQSMLISNQMKGDLEWWVANVSTELRHISHGSPQIVIQTDASLLGWGGILSDNEIGGRWTDEESKNHINYLEILAIYYTLKSFLHLIINKHVKVLTDNTTAVAYRSNMGGTKSIDCNTISRQIWLFCKDNDIWLTCTHIAGKENLADKKSREFDDKLEWKLERSVFDQLCTLWQRPDIDLFASRLNFQLENYCSWKPDPLSALLMHLFIEPVHFQNQRGRCKRSSNSSILADTNLVSETNAVVNRQSNRSSKEQEDFESSSRSTICSSFTQENETNCMSSVRSSFRERGFSKETTHILMSSWKSSTKKQYQVYIRKWFKYCNKKQINCFQISVGTVLEFFTTLFKEGNLGYSSLNLARGALSSLGLTIDSIPVGRHAMVIRYMKGIFNLRPPRPRYESTWDVSKVLHFLRSLSPVKYLKLKDLTLKLTMLIALTNAARAQSIHLMNVNHVHKVKGEFIFVLNELVKQSRPGYKEPTVNIKAYPPDRRLCVYTVYKEYVFRTKLFRGKHEPLLLSYVKPHQPVSRDTISRWIKVVMAKANIDTTIFKAHSVRSASVSKAKMNAVPISRILQKAGWSDAKTFAKFYNKKIEKDENSFSFNVLKN</sequence>
<dbReference type="Pfam" id="PF17917">
    <property type="entry name" value="RT_RNaseH"/>
    <property type="match status" value="1"/>
</dbReference>
<dbReference type="CDD" id="cd03714">
    <property type="entry name" value="RT_DIRS1"/>
    <property type="match status" value="1"/>
</dbReference>
<evidence type="ECO:0000259" key="10">
    <source>
        <dbReference type="PROSITE" id="PS50878"/>
    </source>
</evidence>
<dbReference type="Gene3D" id="3.10.10.10">
    <property type="entry name" value="HIV Type 1 Reverse Transcriptase, subunit A, domain 1"/>
    <property type="match status" value="1"/>
</dbReference>
<reference evidence="12" key="1">
    <citation type="submission" date="2021-03" db="EMBL/GenBank/DDBJ databases">
        <authorList>
            <person name="Bekaert M."/>
        </authorList>
    </citation>
    <scope>NUCLEOTIDE SEQUENCE</scope>
</reference>
<keyword evidence="3" id="KW-0540">Nuclease</keyword>
<gene>
    <name evidence="12" type="ORF">MEDL_64386</name>
</gene>
<dbReference type="Gene3D" id="3.30.70.270">
    <property type="match status" value="1"/>
</dbReference>
<keyword evidence="7" id="KW-0238">DNA-binding</keyword>
<feature type="domain" description="Tyr recombinase" evidence="11">
    <location>
        <begin position="1030"/>
        <end position="1238"/>
    </location>
</feature>
<keyword evidence="8" id="KW-0233">DNA recombination</keyword>
<dbReference type="Pfam" id="PF00078">
    <property type="entry name" value="RVT_1"/>
    <property type="match status" value="1"/>
</dbReference>
<dbReference type="InterPro" id="IPR000477">
    <property type="entry name" value="RT_dom"/>
</dbReference>
<dbReference type="GO" id="GO:0003677">
    <property type="term" value="F:DNA binding"/>
    <property type="evidence" value="ECO:0007669"/>
    <property type="project" value="UniProtKB-KW"/>
</dbReference>
<feature type="compositionally biased region" description="Basic and acidic residues" evidence="9">
    <location>
        <begin position="60"/>
        <end position="77"/>
    </location>
</feature>
<evidence type="ECO:0000256" key="7">
    <source>
        <dbReference type="ARBA" id="ARBA00023125"/>
    </source>
</evidence>
<dbReference type="PANTHER" id="PTHR33050">
    <property type="entry name" value="REVERSE TRANSCRIPTASE DOMAIN-CONTAINING PROTEIN"/>
    <property type="match status" value="1"/>
</dbReference>
<protein>
    <recommendedName>
        <fullName evidence="14">Reverse transcriptase domain-containing protein</fullName>
    </recommendedName>
</protein>
<evidence type="ECO:0000256" key="5">
    <source>
        <dbReference type="ARBA" id="ARBA00022801"/>
    </source>
</evidence>
<dbReference type="PROSITE" id="PS51898">
    <property type="entry name" value="TYR_RECOMBINASE"/>
    <property type="match status" value="1"/>
</dbReference>
<feature type="domain" description="Reverse transcriptase" evidence="10">
    <location>
        <begin position="384"/>
        <end position="566"/>
    </location>
</feature>
<dbReference type="InterPro" id="IPR043502">
    <property type="entry name" value="DNA/RNA_pol_sf"/>
</dbReference>
<dbReference type="InterPro" id="IPR011010">
    <property type="entry name" value="DNA_brk_join_enz"/>
</dbReference>
<feature type="compositionally biased region" description="Polar residues" evidence="9">
    <location>
        <begin position="28"/>
        <end position="43"/>
    </location>
</feature>
<dbReference type="Gene3D" id="1.10.150.130">
    <property type="match status" value="1"/>
</dbReference>
<evidence type="ECO:0000256" key="8">
    <source>
        <dbReference type="ARBA" id="ARBA00023172"/>
    </source>
</evidence>
<evidence type="ECO:0000313" key="13">
    <source>
        <dbReference type="Proteomes" id="UP000683360"/>
    </source>
</evidence>
<dbReference type="GO" id="GO:0006310">
    <property type="term" value="P:DNA recombination"/>
    <property type="evidence" value="ECO:0007669"/>
    <property type="project" value="UniProtKB-KW"/>
</dbReference>
<dbReference type="InterPro" id="IPR052055">
    <property type="entry name" value="Hepadnavirus_pol/RT"/>
</dbReference>
<dbReference type="Gene3D" id="1.10.443.10">
    <property type="entry name" value="Intergrase catalytic core"/>
    <property type="match status" value="1"/>
</dbReference>
<evidence type="ECO:0000256" key="2">
    <source>
        <dbReference type="ARBA" id="ARBA00022695"/>
    </source>
</evidence>
<keyword evidence="6" id="KW-0695">RNA-directed DNA polymerase</keyword>
<keyword evidence="5" id="KW-0378">Hydrolase</keyword>
<keyword evidence="13" id="KW-1185">Reference proteome</keyword>
<keyword evidence="2" id="KW-0548">Nucleotidyltransferase</keyword>
<evidence type="ECO:0000313" key="12">
    <source>
        <dbReference type="EMBL" id="CAG2252819.1"/>
    </source>
</evidence>
<dbReference type="AlphaFoldDB" id="A0A8S3VCT6"/>
<evidence type="ECO:0000256" key="4">
    <source>
        <dbReference type="ARBA" id="ARBA00022759"/>
    </source>
</evidence>
<dbReference type="EMBL" id="CAJPWZ010003133">
    <property type="protein sequence ID" value="CAG2252819.1"/>
    <property type="molecule type" value="Genomic_DNA"/>
</dbReference>
<feature type="compositionally biased region" description="Acidic residues" evidence="9">
    <location>
        <begin position="78"/>
        <end position="95"/>
    </location>
</feature>